<name>A0A1G2E4Y1_9BACT</name>
<dbReference type="FunFam" id="3.30.70.1660:FF:000002">
    <property type="entry name" value="Peptide chain release factor 1"/>
    <property type="match status" value="1"/>
</dbReference>
<dbReference type="InterPro" id="IPR000352">
    <property type="entry name" value="Pep_chain_release_fac_I"/>
</dbReference>
<protein>
    <recommendedName>
        <fullName evidence="5">Peptide chain release factor domain-containing protein</fullName>
    </recommendedName>
</protein>
<evidence type="ECO:0000256" key="2">
    <source>
        <dbReference type="ARBA" id="ARBA00010835"/>
    </source>
</evidence>
<gene>
    <name evidence="6" type="ORF">A2654_02585</name>
</gene>
<keyword evidence="3" id="KW-0488">Methylation</keyword>
<comment type="caution">
    <text evidence="6">The sequence shown here is derived from an EMBL/GenBank/DDBJ whole genome shotgun (WGS) entry which is preliminary data.</text>
</comment>
<dbReference type="PANTHER" id="PTHR43804">
    <property type="entry name" value="LD18447P"/>
    <property type="match status" value="1"/>
</dbReference>
<accession>A0A1G2E4Y1</accession>
<evidence type="ECO:0000313" key="6">
    <source>
        <dbReference type="EMBL" id="OGZ20759.1"/>
    </source>
</evidence>
<dbReference type="SUPFAM" id="SSF75620">
    <property type="entry name" value="Release factor"/>
    <property type="match status" value="1"/>
</dbReference>
<evidence type="ECO:0000256" key="4">
    <source>
        <dbReference type="ARBA" id="ARBA00022917"/>
    </source>
</evidence>
<feature type="domain" description="Peptide chain release factor" evidence="5">
    <location>
        <begin position="1"/>
        <end position="79"/>
    </location>
</feature>
<dbReference type="InterPro" id="IPR045853">
    <property type="entry name" value="Pep_chain_release_fac_I_sf"/>
</dbReference>
<dbReference type="SMART" id="SM00937">
    <property type="entry name" value="PCRF"/>
    <property type="match status" value="1"/>
</dbReference>
<dbReference type="InterPro" id="IPR005139">
    <property type="entry name" value="PCRF"/>
</dbReference>
<dbReference type="Gene3D" id="3.30.160.20">
    <property type="match status" value="1"/>
</dbReference>
<dbReference type="EMBL" id="MHMA01000002">
    <property type="protein sequence ID" value="OGZ20759.1"/>
    <property type="molecule type" value="Genomic_DNA"/>
</dbReference>
<dbReference type="PANTHER" id="PTHR43804:SF7">
    <property type="entry name" value="LD18447P"/>
    <property type="match status" value="1"/>
</dbReference>
<evidence type="ECO:0000259" key="5">
    <source>
        <dbReference type="SMART" id="SM00937"/>
    </source>
</evidence>
<comment type="similarity">
    <text evidence="2">Belongs to the prokaryotic/mitochondrial release factor family.</text>
</comment>
<dbReference type="GO" id="GO:0005737">
    <property type="term" value="C:cytoplasm"/>
    <property type="evidence" value="ECO:0007669"/>
    <property type="project" value="UniProtKB-ARBA"/>
</dbReference>
<proteinExistence type="inferred from homology"/>
<evidence type="ECO:0000313" key="7">
    <source>
        <dbReference type="Proteomes" id="UP000178721"/>
    </source>
</evidence>
<dbReference type="InterPro" id="IPR050057">
    <property type="entry name" value="Prokaryotic/Mito_RF"/>
</dbReference>
<dbReference type="Pfam" id="PF00472">
    <property type="entry name" value="RF-1"/>
    <property type="match status" value="1"/>
</dbReference>
<sequence>MVDSRGIKLDEAIIEIRAGAGGEEAALFVADLYRMYSKYAVLQGWRQDVLDSRASELGGYKEIVLELQGNGAFSKMQYEGGVHRVQRIPKTEKQGRVHTSTASVAVLPKPQEAQIKMNPVDIRVEVCKATGPGGQNVNKRMTAVRVIHLPTGLTVECHTERNLQQNKESAIGLLAAKILEKQEMEQLGALDEKRRAQIGWAKRAEKVRTYNFPQDRLTDHRVKKSFHNLEGIMDGKLDKLVETLNQSL</sequence>
<keyword evidence="4" id="KW-0648">Protein biosynthesis</keyword>
<dbReference type="Gene3D" id="3.30.70.1660">
    <property type="match status" value="1"/>
</dbReference>
<dbReference type="Proteomes" id="UP000178721">
    <property type="component" value="Unassembled WGS sequence"/>
</dbReference>
<evidence type="ECO:0000256" key="3">
    <source>
        <dbReference type="ARBA" id="ARBA00022481"/>
    </source>
</evidence>
<reference evidence="6 7" key="1">
    <citation type="journal article" date="2016" name="Nat. Commun.">
        <title>Thousands of microbial genomes shed light on interconnected biogeochemical processes in an aquifer system.</title>
        <authorList>
            <person name="Anantharaman K."/>
            <person name="Brown C.T."/>
            <person name="Hug L.A."/>
            <person name="Sharon I."/>
            <person name="Castelle C.J."/>
            <person name="Probst A.J."/>
            <person name="Thomas B.C."/>
            <person name="Singh A."/>
            <person name="Wilkins M.J."/>
            <person name="Karaoz U."/>
            <person name="Brodie E.L."/>
            <person name="Williams K.H."/>
            <person name="Hubbard S.S."/>
            <person name="Banfield J.F."/>
        </authorList>
    </citation>
    <scope>NUCLEOTIDE SEQUENCE [LARGE SCALE GENOMIC DNA]</scope>
</reference>
<dbReference type="GO" id="GO:0003747">
    <property type="term" value="F:translation release factor activity"/>
    <property type="evidence" value="ECO:0007669"/>
    <property type="project" value="InterPro"/>
</dbReference>
<dbReference type="AlphaFoldDB" id="A0A1G2E4Y1"/>
<dbReference type="Pfam" id="PF03462">
    <property type="entry name" value="PCRF"/>
    <property type="match status" value="1"/>
</dbReference>
<organism evidence="6 7">
    <name type="scientific">Candidatus Nealsonbacteria bacterium RIFCSPHIGHO2_01_FULL_43_31</name>
    <dbReference type="NCBI Taxonomy" id="1801665"/>
    <lineage>
        <taxon>Bacteria</taxon>
        <taxon>Candidatus Nealsoniibacteriota</taxon>
    </lineage>
</organism>
<comment type="function">
    <text evidence="1">Peptide chain release factor 1 directs the termination of translation in response to the peptide chain termination codons UAG and UAA.</text>
</comment>
<evidence type="ECO:0000256" key="1">
    <source>
        <dbReference type="ARBA" id="ARBA00002986"/>
    </source>
</evidence>